<dbReference type="InterPro" id="IPR032675">
    <property type="entry name" value="LRR_dom_sf"/>
</dbReference>
<dbReference type="Gene3D" id="3.80.10.10">
    <property type="entry name" value="Ribonuclease Inhibitor"/>
    <property type="match status" value="1"/>
</dbReference>
<sequence>MFPKNILRIEASTFKNSIKNISVLFGKRILEVDNEAFKYSNIRLVYLPNCRFLRFQAFYYSKLVNIIAPNVETIDEQCFQGCTFLQDCFFPKCVKCNLCFNGCAQ</sequence>
<proteinExistence type="predicted"/>
<reference evidence="1" key="1">
    <citation type="submission" date="2015-07" db="EMBL/GenBank/DDBJ databases">
        <title>Adaptation to a free-living lifestyle via gene acquisitions in the diplomonad Trepomonas sp. PC1.</title>
        <authorList>
            <person name="Xu F."/>
            <person name="Jerlstrom-Hultqvist J."/>
            <person name="Kolisko M."/>
            <person name="Simpson A.G.B."/>
            <person name="Roger A.J."/>
            <person name="Svard S.G."/>
            <person name="Andersson J.O."/>
        </authorList>
    </citation>
    <scope>NUCLEOTIDE SEQUENCE</scope>
    <source>
        <strain evidence="1">PC1</strain>
    </source>
</reference>
<protein>
    <submittedName>
        <fullName evidence="1">Leucine rich repeats-containing protein</fullName>
    </submittedName>
</protein>
<gene>
    <name evidence="1" type="ORF">TPC1_20158</name>
</gene>
<evidence type="ECO:0000313" key="1">
    <source>
        <dbReference type="EMBL" id="JAP90543.1"/>
    </source>
</evidence>
<dbReference type="Pfam" id="PF13306">
    <property type="entry name" value="LRR_5"/>
    <property type="match status" value="1"/>
</dbReference>
<feature type="non-terminal residue" evidence="1">
    <location>
        <position position="105"/>
    </location>
</feature>
<name>A0A146K0W6_9EUKA</name>
<dbReference type="InterPro" id="IPR026906">
    <property type="entry name" value="LRR_5"/>
</dbReference>
<accession>A0A146K0W6</accession>
<dbReference type="EMBL" id="GDID01006063">
    <property type="protein sequence ID" value="JAP90543.1"/>
    <property type="molecule type" value="Transcribed_RNA"/>
</dbReference>
<dbReference type="AlphaFoldDB" id="A0A146K0W6"/>
<organism evidence="1">
    <name type="scientific">Trepomonas sp. PC1</name>
    <dbReference type="NCBI Taxonomy" id="1076344"/>
    <lineage>
        <taxon>Eukaryota</taxon>
        <taxon>Metamonada</taxon>
        <taxon>Diplomonadida</taxon>
        <taxon>Hexamitidae</taxon>
        <taxon>Hexamitinae</taxon>
        <taxon>Trepomonas</taxon>
    </lineage>
</organism>